<dbReference type="SUPFAM" id="SSF52313">
    <property type="entry name" value="Ribosomal protein S2"/>
    <property type="match status" value="1"/>
</dbReference>
<dbReference type="Gene3D" id="1.10.287.610">
    <property type="entry name" value="Helix hairpin bin"/>
    <property type="match status" value="1"/>
</dbReference>
<dbReference type="InterPro" id="IPR005706">
    <property type="entry name" value="Ribosomal_uS2_bac/mit/plastid"/>
</dbReference>
<dbReference type="PROSITE" id="PS00962">
    <property type="entry name" value="RIBOSOMAL_S2_1"/>
    <property type="match status" value="1"/>
</dbReference>
<feature type="region of interest" description="Disordered" evidence="7">
    <location>
        <begin position="234"/>
        <end position="257"/>
    </location>
</feature>
<protein>
    <recommendedName>
        <fullName evidence="4 5">Small ribosomal subunit protein uS2</fullName>
    </recommendedName>
</protein>
<dbReference type="InterPro" id="IPR001865">
    <property type="entry name" value="Ribosomal_uS2"/>
</dbReference>
<evidence type="ECO:0000313" key="9">
    <source>
        <dbReference type="Proteomes" id="UP000177088"/>
    </source>
</evidence>
<gene>
    <name evidence="5" type="primary">rpsB</name>
    <name evidence="8" type="ORF">A3C96_01240</name>
</gene>
<dbReference type="PROSITE" id="PS00963">
    <property type="entry name" value="RIBOSOMAL_S2_2"/>
    <property type="match status" value="1"/>
</dbReference>
<evidence type="ECO:0000256" key="5">
    <source>
        <dbReference type="HAMAP-Rule" id="MF_00291"/>
    </source>
</evidence>
<dbReference type="CDD" id="cd01425">
    <property type="entry name" value="RPS2"/>
    <property type="match status" value="1"/>
</dbReference>
<dbReference type="Pfam" id="PF00318">
    <property type="entry name" value="Ribosomal_S2"/>
    <property type="match status" value="1"/>
</dbReference>
<dbReference type="NCBIfam" id="TIGR01011">
    <property type="entry name" value="rpsB_bact"/>
    <property type="match status" value="1"/>
</dbReference>
<feature type="compositionally biased region" description="Low complexity" evidence="7">
    <location>
        <begin position="243"/>
        <end position="257"/>
    </location>
</feature>
<comment type="caution">
    <text evidence="8">The sequence shown here is derived from an EMBL/GenBank/DDBJ whole genome shotgun (WGS) entry which is preliminary data.</text>
</comment>
<dbReference type="GO" id="GO:0006412">
    <property type="term" value="P:translation"/>
    <property type="evidence" value="ECO:0007669"/>
    <property type="project" value="UniProtKB-UniRule"/>
</dbReference>
<dbReference type="InterPro" id="IPR018130">
    <property type="entry name" value="Ribosomal_uS2_CS"/>
</dbReference>
<sequence length="257" mass="28302">MPTLPSLTELLQAGVHFGHKESRWHPKMKDNIFGTRNGIHIIDLERTLARLKEALDFVRELTARGGNVLFLGSKRQARDIIKKYAEQCGAPYVYGRWLGGTLTNFGEVSALIKRFNDLTAQQAYGALQKYTKKEQSRFGKLIADMESKVGGVRTLVRPPDALFVIDVKKEKTAVAEAQVRKIPIIALADSNVNPDVIAYPIPSNDDAVKTIEIMTRLIAEAVSEGRALREQAAAAVREEKAKQPAAPVAPAKEASSK</sequence>
<keyword evidence="3 5" id="KW-0687">Ribonucleoprotein</keyword>
<evidence type="ECO:0000256" key="4">
    <source>
        <dbReference type="ARBA" id="ARBA00035256"/>
    </source>
</evidence>
<dbReference type="Gene3D" id="3.40.50.10490">
    <property type="entry name" value="Glucose-6-phosphate isomerase like protein, domain 1"/>
    <property type="match status" value="1"/>
</dbReference>
<accession>A0A1F7U2N6</accession>
<dbReference type="AlphaFoldDB" id="A0A1F7U2N6"/>
<evidence type="ECO:0000313" key="8">
    <source>
        <dbReference type="EMBL" id="OGL72553.1"/>
    </source>
</evidence>
<dbReference type="GO" id="GO:0022627">
    <property type="term" value="C:cytosolic small ribosomal subunit"/>
    <property type="evidence" value="ECO:0007669"/>
    <property type="project" value="TreeGrafter"/>
</dbReference>
<dbReference type="PANTHER" id="PTHR12534:SF0">
    <property type="entry name" value="SMALL RIBOSOMAL SUBUNIT PROTEIN US2M"/>
    <property type="match status" value="1"/>
</dbReference>
<proteinExistence type="inferred from homology"/>
<dbReference type="GO" id="GO:0003735">
    <property type="term" value="F:structural constituent of ribosome"/>
    <property type="evidence" value="ECO:0007669"/>
    <property type="project" value="InterPro"/>
</dbReference>
<evidence type="ECO:0000256" key="2">
    <source>
        <dbReference type="ARBA" id="ARBA00022980"/>
    </source>
</evidence>
<name>A0A1F7U2N6_9BACT</name>
<dbReference type="InterPro" id="IPR023591">
    <property type="entry name" value="Ribosomal_uS2_flav_dom_sf"/>
</dbReference>
<evidence type="ECO:0000256" key="6">
    <source>
        <dbReference type="RuleBase" id="RU003631"/>
    </source>
</evidence>
<evidence type="ECO:0000256" key="7">
    <source>
        <dbReference type="SAM" id="MobiDB-lite"/>
    </source>
</evidence>
<dbReference type="Proteomes" id="UP000177088">
    <property type="component" value="Unassembled WGS sequence"/>
</dbReference>
<evidence type="ECO:0000256" key="1">
    <source>
        <dbReference type="ARBA" id="ARBA00006242"/>
    </source>
</evidence>
<dbReference type="EMBL" id="MGEA01000092">
    <property type="protein sequence ID" value="OGL72553.1"/>
    <property type="molecule type" value="Genomic_DNA"/>
</dbReference>
<dbReference type="PANTHER" id="PTHR12534">
    <property type="entry name" value="30S RIBOSOMAL PROTEIN S2 PROKARYOTIC AND ORGANELLAR"/>
    <property type="match status" value="1"/>
</dbReference>
<dbReference type="PRINTS" id="PR00395">
    <property type="entry name" value="RIBOSOMALS2"/>
</dbReference>
<comment type="similarity">
    <text evidence="1 5 6">Belongs to the universal ribosomal protein uS2 family.</text>
</comment>
<evidence type="ECO:0000256" key="3">
    <source>
        <dbReference type="ARBA" id="ARBA00023274"/>
    </source>
</evidence>
<organism evidence="8 9">
    <name type="scientific">Candidatus Uhrbacteria bacterium RIFCSPHIGHO2_02_FULL_60_10</name>
    <dbReference type="NCBI Taxonomy" id="1802392"/>
    <lineage>
        <taxon>Bacteria</taxon>
        <taxon>Candidatus Uhriibacteriota</taxon>
    </lineage>
</organism>
<reference evidence="8 9" key="1">
    <citation type="journal article" date="2016" name="Nat. Commun.">
        <title>Thousands of microbial genomes shed light on interconnected biogeochemical processes in an aquifer system.</title>
        <authorList>
            <person name="Anantharaman K."/>
            <person name="Brown C.T."/>
            <person name="Hug L.A."/>
            <person name="Sharon I."/>
            <person name="Castelle C.J."/>
            <person name="Probst A.J."/>
            <person name="Thomas B.C."/>
            <person name="Singh A."/>
            <person name="Wilkins M.J."/>
            <person name="Karaoz U."/>
            <person name="Brodie E.L."/>
            <person name="Williams K.H."/>
            <person name="Hubbard S.S."/>
            <person name="Banfield J.F."/>
        </authorList>
    </citation>
    <scope>NUCLEOTIDE SEQUENCE [LARGE SCALE GENOMIC DNA]</scope>
</reference>
<keyword evidence="2 5" id="KW-0689">Ribosomal protein</keyword>
<dbReference type="HAMAP" id="MF_00291_B">
    <property type="entry name" value="Ribosomal_uS2_B"/>
    <property type="match status" value="1"/>
</dbReference>